<evidence type="ECO:0000256" key="5">
    <source>
        <dbReference type="ARBA" id="ARBA00022448"/>
    </source>
</evidence>
<comment type="function">
    <text evidence="1">Part of the ABC transporter complex LptBFG involved in the translocation of lipopolysaccharide (LPS) from the inner membrane to the outer membrane.</text>
</comment>
<protein>
    <recommendedName>
        <fullName evidence="4">Lipopolysaccharide export system permease protein LptF</fullName>
    </recommendedName>
</protein>
<dbReference type="STRING" id="1860122.A9404_01355"/>
<feature type="transmembrane region" description="Helical" evidence="12">
    <location>
        <begin position="12"/>
        <end position="33"/>
    </location>
</feature>
<dbReference type="InterPro" id="IPR030922">
    <property type="entry name" value="LptF"/>
</dbReference>
<evidence type="ECO:0000256" key="12">
    <source>
        <dbReference type="SAM" id="Phobius"/>
    </source>
</evidence>
<dbReference type="NCBIfam" id="TIGR04407">
    <property type="entry name" value="LptF_YjgP"/>
    <property type="match status" value="1"/>
</dbReference>
<accession>A0A191ZEA4</accession>
<feature type="transmembrane region" description="Helical" evidence="12">
    <location>
        <begin position="302"/>
        <end position="319"/>
    </location>
</feature>
<evidence type="ECO:0000256" key="11">
    <source>
        <dbReference type="ARBA" id="ARBA00026081"/>
    </source>
</evidence>
<keyword evidence="5" id="KW-0813">Transport</keyword>
<reference evidence="13 14" key="1">
    <citation type="submission" date="2016-06" db="EMBL/GenBank/DDBJ databases">
        <title>Insight into the functional genes involving in sulfur oxidation in Pearl River water.</title>
        <authorList>
            <person name="Luo J."/>
            <person name="Tan X."/>
            <person name="Lin W."/>
        </authorList>
    </citation>
    <scope>NUCLEOTIDE SEQUENCE [LARGE SCALE GENOMIC DNA]</scope>
    <source>
        <strain evidence="13 14">LS2</strain>
    </source>
</reference>
<dbReference type="Proteomes" id="UP000078596">
    <property type="component" value="Chromosome"/>
</dbReference>
<evidence type="ECO:0000256" key="3">
    <source>
        <dbReference type="ARBA" id="ARBA00007725"/>
    </source>
</evidence>
<keyword evidence="8 12" id="KW-0812">Transmembrane</keyword>
<dbReference type="PANTHER" id="PTHR33529">
    <property type="entry name" value="SLR0882 PROTEIN-RELATED"/>
    <property type="match status" value="1"/>
</dbReference>
<comment type="similarity">
    <text evidence="3">Belongs to the LptF/LptG family.</text>
</comment>
<feature type="transmembrane region" description="Helical" evidence="12">
    <location>
        <begin position="99"/>
        <end position="125"/>
    </location>
</feature>
<organism evidence="13 14">
    <name type="scientific">Halothiobacillus diazotrophicus</name>
    <dbReference type="NCBI Taxonomy" id="1860122"/>
    <lineage>
        <taxon>Bacteria</taxon>
        <taxon>Pseudomonadati</taxon>
        <taxon>Pseudomonadota</taxon>
        <taxon>Gammaproteobacteria</taxon>
        <taxon>Chromatiales</taxon>
        <taxon>Halothiobacillaceae</taxon>
        <taxon>Halothiobacillus</taxon>
    </lineage>
</organism>
<evidence type="ECO:0000313" key="13">
    <source>
        <dbReference type="EMBL" id="ANJ66199.1"/>
    </source>
</evidence>
<dbReference type="OrthoDB" id="9778062at2"/>
<evidence type="ECO:0000256" key="4">
    <source>
        <dbReference type="ARBA" id="ARBA00014213"/>
    </source>
</evidence>
<keyword evidence="6" id="KW-1003">Cell membrane</keyword>
<evidence type="ECO:0000256" key="2">
    <source>
        <dbReference type="ARBA" id="ARBA00004429"/>
    </source>
</evidence>
<evidence type="ECO:0000256" key="9">
    <source>
        <dbReference type="ARBA" id="ARBA00022989"/>
    </source>
</evidence>
<evidence type="ECO:0000256" key="10">
    <source>
        <dbReference type="ARBA" id="ARBA00023136"/>
    </source>
</evidence>
<dbReference type="RefSeq" id="WP_066097974.1">
    <property type="nucleotide sequence ID" value="NZ_CP016027.1"/>
</dbReference>
<dbReference type="GO" id="GO:0055085">
    <property type="term" value="P:transmembrane transport"/>
    <property type="evidence" value="ECO:0007669"/>
    <property type="project" value="InterPro"/>
</dbReference>
<keyword evidence="9 12" id="KW-1133">Transmembrane helix</keyword>
<keyword evidence="7" id="KW-0997">Cell inner membrane</keyword>
<gene>
    <name evidence="13" type="ORF">A9404_01355</name>
</gene>
<proteinExistence type="inferred from homology"/>
<keyword evidence="14" id="KW-1185">Reference proteome</keyword>
<feature type="transmembrane region" description="Helical" evidence="12">
    <location>
        <begin position="269"/>
        <end position="290"/>
    </location>
</feature>
<feature type="transmembrane region" description="Helical" evidence="12">
    <location>
        <begin position="53"/>
        <end position="78"/>
    </location>
</feature>
<comment type="subcellular location">
    <subcellularLocation>
        <location evidence="2">Cell inner membrane</location>
        <topology evidence="2">Multi-pass membrane protein</topology>
    </subcellularLocation>
</comment>
<dbReference type="EMBL" id="CP016027">
    <property type="protein sequence ID" value="ANJ66199.1"/>
    <property type="molecule type" value="Genomic_DNA"/>
</dbReference>
<dbReference type="Pfam" id="PF03739">
    <property type="entry name" value="LptF_LptG"/>
    <property type="match status" value="1"/>
</dbReference>
<name>A0A191ZEA4_9GAMM</name>
<evidence type="ECO:0000256" key="1">
    <source>
        <dbReference type="ARBA" id="ARBA00002265"/>
    </source>
</evidence>
<feature type="transmembrane region" description="Helical" evidence="12">
    <location>
        <begin position="331"/>
        <end position="352"/>
    </location>
</feature>
<dbReference type="AlphaFoldDB" id="A0A191ZEA4"/>
<dbReference type="GO" id="GO:0043190">
    <property type="term" value="C:ATP-binding cassette (ABC) transporter complex"/>
    <property type="evidence" value="ECO:0007669"/>
    <property type="project" value="InterPro"/>
</dbReference>
<dbReference type="KEGG" id="haz:A9404_01355"/>
<comment type="subunit">
    <text evidence="11">Component of the lipopolysaccharide transport and assembly complex. The LptBFG transporter is composed of two ATP-binding proteins (LptB) and two transmembrane proteins (LptF and LptG).</text>
</comment>
<dbReference type="PANTHER" id="PTHR33529:SF7">
    <property type="entry name" value="LIPOPOLYSACCHARIDE EXPORT SYSTEM PERMEASE PROTEIN LPTF"/>
    <property type="match status" value="1"/>
</dbReference>
<evidence type="ECO:0000256" key="6">
    <source>
        <dbReference type="ARBA" id="ARBA00022475"/>
    </source>
</evidence>
<keyword evidence="10 12" id="KW-0472">Membrane</keyword>
<evidence type="ECO:0000256" key="7">
    <source>
        <dbReference type="ARBA" id="ARBA00022519"/>
    </source>
</evidence>
<evidence type="ECO:0000313" key="14">
    <source>
        <dbReference type="Proteomes" id="UP000078596"/>
    </source>
</evidence>
<dbReference type="GO" id="GO:0015920">
    <property type="term" value="P:lipopolysaccharide transport"/>
    <property type="evidence" value="ECO:0007669"/>
    <property type="project" value="TreeGrafter"/>
</dbReference>
<evidence type="ECO:0000256" key="8">
    <source>
        <dbReference type="ARBA" id="ARBA00022692"/>
    </source>
</evidence>
<sequence>MSILTRYFLRESGVATLGVGATVLLIMLANLLAKALGMTAEGALPAHLIPAIMAFNAVNLLMYVLPVGLFIGLMLALGRLNRDSELSVMRACGYGPSHLTRAVLWLAIPVTLLAAFITLVGWPYLDQVRTQMIDTARSQKLLEQLPVGRFIEDPSGKLVLYVGGKAKGGYTDIFAFNQPLNSGSANRKSGIEMAPTGHLIADDDGNRYMVLADGRRIQGDPGQADWTVVDYRTHEILIPGASSAITGQSTQKSSWALLFSKVPDDQAQIFYRISQALSALVLALIAVPLAQSRPRSGRYGRLFWAFLLYALYFNLIALIDNAIKHQELSLLAGMAVTHGSFILLWLGLLWWSGNGVRRLRQRWLRWRHGYA</sequence>
<dbReference type="InterPro" id="IPR005495">
    <property type="entry name" value="LptG/LptF_permease"/>
</dbReference>